<gene>
    <name evidence="4" type="ORF">C0674_04650</name>
    <name evidence="3" type="ORF">St703_09460</name>
</gene>
<evidence type="ECO:0000259" key="2">
    <source>
        <dbReference type="Pfam" id="PF13439"/>
    </source>
</evidence>
<name>A0A410D772_9BACL</name>
<organism evidence="3 6">
    <name type="scientific">Sporolactobacillus terrae</name>
    <dbReference type="NCBI Taxonomy" id="269673"/>
    <lineage>
        <taxon>Bacteria</taxon>
        <taxon>Bacillati</taxon>
        <taxon>Bacillota</taxon>
        <taxon>Bacilli</taxon>
        <taxon>Bacillales</taxon>
        <taxon>Sporolactobacillaceae</taxon>
        <taxon>Sporolactobacillus</taxon>
    </lineage>
</organism>
<dbReference type="RefSeq" id="WP_028984358.1">
    <property type="nucleotide sequence ID" value="NZ_AP021853.1"/>
</dbReference>
<keyword evidence="4" id="KW-0808">Transferase</keyword>
<dbReference type="SUPFAM" id="SSF53756">
    <property type="entry name" value="UDP-Glycosyltransferase/glycogen phosphorylase"/>
    <property type="match status" value="1"/>
</dbReference>
<evidence type="ECO:0000259" key="1">
    <source>
        <dbReference type="Pfam" id="PF00534"/>
    </source>
</evidence>
<dbReference type="PANTHER" id="PTHR12526">
    <property type="entry name" value="GLYCOSYLTRANSFERASE"/>
    <property type="match status" value="1"/>
</dbReference>
<evidence type="ECO:0000313" key="4">
    <source>
        <dbReference type="EMBL" id="QAA21964.1"/>
    </source>
</evidence>
<evidence type="ECO:0000313" key="6">
    <source>
        <dbReference type="Proteomes" id="UP000326951"/>
    </source>
</evidence>
<dbReference type="EMBL" id="AP021853">
    <property type="protein sequence ID" value="BBN98241.1"/>
    <property type="molecule type" value="Genomic_DNA"/>
</dbReference>
<keyword evidence="5" id="KW-1185">Reference proteome</keyword>
<dbReference type="AlphaFoldDB" id="A0A410D772"/>
<sequence>MNIDIVLGQAAGRGGLENVITITAHELERRGHTVRIFQMSPSYYKEWDQDFLEIYYYSFGGKKSYDEEQPLFKHALNYRTYLDMLGYPDVILATHTPLLSGICRLAVCHMGSNTPKIISWLHNPPSVVGGGEFLKYSDAHLAISKKLKQEILNFDHDHIVKYIGNPVDFPIINRVERCKEPLKFIYIGRIVNSQKRLDVLLNGLSGLKGNWSLQIIGDGSDRVFCESLAKKLDINKQIKWEGWNDHPWNLVDEASAFILSSDIESFGLVLVEALARGIPVISTDCEGPDEIVGNGINGWLYPRGNSKRLRYILQAIIDEKYILPSSEACISSVQKYSLNTVINNMEREIIKQSGLQE</sequence>
<dbReference type="InterPro" id="IPR028098">
    <property type="entry name" value="Glyco_trans_4-like_N"/>
</dbReference>
<dbReference type="GO" id="GO:0016757">
    <property type="term" value="F:glycosyltransferase activity"/>
    <property type="evidence" value="ECO:0007669"/>
    <property type="project" value="InterPro"/>
</dbReference>
<dbReference type="Gene3D" id="3.40.50.2000">
    <property type="entry name" value="Glycogen Phosphorylase B"/>
    <property type="match status" value="2"/>
</dbReference>
<proteinExistence type="predicted"/>
<dbReference type="STRING" id="1449983.GCA_000647835_03235"/>
<dbReference type="Pfam" id="PF13439">
    <property type="entry name" value="Glyco_transf_4"/>
    <property type="match status" value="1"/>
</dbReference>
<dbReference type="CDD" id="cd03811">
    <property type="entry name" value="GT4_GT28_WabH-like"/>
    <property type="match status" value="1"/>
</dbReference>
<reference evidence="3 6" key="2">
    <citation type="submission" date="2019-09" db="EMBL/GenBank/DDBJ databases">
        <title>Complete genome sequence of Sporolactobacillus terrae 70-3.</title>
        <authorList>
            <person name="Tanaka N."/>
            <person name="Shiwa Y."/>
            <person name="Fujita N."/>
            <person name="Tanasupawat S."/>
        </authorList>
    </citation>
    <scope>NUCLEOTIDE SEQUENCE [LARGE SCALE GENOMIC DNA]</scope>
    <source>
        <strain evidence="3 6">70-3</strain>
    </source>
</reference>
<dbReference type="EMBL" id="CP025688">
    <property type="protein sequence ID" value="QAA21964.1"/>
    <property type="molecule type" value="Genomic_DNA"/>
</dbReference>
<feature type="domain" description="Glycosyltransferase subfamily 4-like N-terminal" evidence="2">
    <location>
        <begin position="14"/>
        <end position="168"/>
    </location>
</feature>
<evidence type="ECO:0000313" key="3">
    <source>
        <dbReference type="EMBL" id="BBN98241.1"/>
    </source>
</evidence>
<protein>
    <submittedName>
        <fullName evidence="4">Group 1 glycosyl transferase</fullName>
    </submittedName>
</protein>
<reference evidence="4 5" key="1">
    <citation type="submission" date="2018-01" db="EMBL/GenBank/DDBJ databases">
        <title>Complete genome sequencing of Sporolactobacillus terrae DLG3.</title>
        <authorList>
            <person name="Nam Y.-D."/>
            <person name="Kang J."/>
            <person name="Chung W.-H."/>
        </authorList>
    </citation>
    <scope>NUCLEOTIDE SEQUENCE [LARGE SCALE GENOMIC DNA]</scope>
    <source>
        <strain evidence="4 5">DLG3</strain>
    </source>
</reference>
<feature type="domain" description="Glycosyl transferase family 1" evidence="1">
    <location>
        <begin position="179"/>
        <end position="325"/>
    </location>
</feature>
<dbReference type="InterPro" id="IPR001296">
    <property type="entry name" value="Glyco_trans_1"/>
</dbReference>
<evidence type="ECO:0000313" key="5">
    <source>
        <dbReference type="Proteomes" id="UP000285882"/>
    </source>
</evidence>
<dbReference type="PANTHER" id="PTHR12526:SF630">
    <property type="entry name" value="GLYCOSYLTRANSFERASE"/>
    <property type="match status" value="1"/>
</dbReference>
<accession>A0A410D772</accession>
<dbReference type="Proteomes" id="UP000285882">
    <property type="component" value="Chromosome"/>
</dbReference>
<dbReference type="Pfam" id="PF00534">
    <property type="entry name" value="Glycos_transf_1"/>
    <property type="match status" value="1"/>
</dbReference>
<dbReference type="Proteomes" id="UP000326951">
    <property type="component" value="Chromosome"/>
</dbReference>